<evidence type="ECO:0000313" key="8">
    <source>
        <dbReference type="EMBL" id="BBD50919.1"/>
    </source>
</evidence>
<dbReference type="PROSITE" id="PS00518">
    <property type="entry name" value="ZF_RING_1"/>
    <property type="match status" value="1"/>
</dbReference>
<accession>A0A2Z6C5J8</accession>
<reference evidence="8" key="1">
    <citation type="submission" date="2018-03" db="EMBL/GenBank/DDBJ databases">
        <title>Whole genome comparison of nucleopolyhedroviruses isolated from saturniine wild silkworms in Asian countries.</title>
        <authorList>
            <person name="Sasaki K."/>
            <person name="Kajiura Z."/>
            <person name="Ponnuvel K.M."/>
            <person name="Kobayashi J."/>
        </authorList>
    </citation>
    <scope>NUCLEOTIDE SEQUENCE</scope>
    <source>
        <strain evidence="8">Liaoning</strain>
    </source>
</reference>
<keyword evidence="1" id="KW-0479">Metal-binding</keyword>
<evidence type="ECO:0000256" key="4">
    <source>
        <dbReference type="PROSITE-ProRule" id="PRU00175"/>
    </source>
</evidence>
<evidence type="ECO:0000256" key="6">
    <source>
        <dbReference type="SAM" id="MobiDB-lite"/>
    </source>
</evidence>
<evidence type="ECO:0000256" key="3">
    <source>
        <dbReference type="ARBA" id="ARBA00022833"/>
    </source>
</evidence>
<gene>
    <name evidence="8" type="primary">ie-2</name>
</gene>
<dbReference type="InterPro" id="IPR017907">
    <property type="entry name" value="Znf_RING_CS"/>
</dbReference>
<dbReference type="PROSITE" id="PS50089">
    <property type="entry name" value="ZF_RING_2"/>
    <property type="match status" value="1"/>
</dbReference>
<organism evidence="8">
    <name type="scientific">Antheraea pernyi nuclear polyhedrosis virus</name>
    <name type="common">ApNPV</name>
    <dbReference type="NCBI Taxonomy" id="161494"/>
    <lineage>
        <taxon>Viruses</taxon>
        <taxon>Viruses incertae sedis</taxon>
        <taxon>Naldaviricetes</taxon>
        <taxon>Lefavirales</taxon>
        <taxon>Baculoviridae</taxon>
        <taxon>Alphabaculovirus</taxon>
        <taxon>Alphabaculovirus anpernyi</taxon>
    </lineage>
</organism>
<evidence type="ECO:0000256" key="5">
    <source>
        <dbReference type="SAM" id="Coils"/>
    </source>
</evidence>
<evidence type="ECO:0000256" key="1">
    <source>
        <dbReference type="ARBA" id="ARBA00022723"/>
    </source>
</evidence>
<feature type="domain" description="RING-type" evidence="7">
    <location>
        <begin position="94"/>
        <end position="142"/>
    </location>
</feature>
<feature type="region of interest" description="Disordered" evidence="6">
    <location>
        <begin position="24"/>
        <end position="59"/>
    </location>
</feature>
<organismHost>
    <name type="scientific">Antheraea pernyi</name>
    <name type="common">Chinese oak silk moth</name>
    <name type="synonym">Bombyx pernyi</name>
    <dbReference type="NCBI Taxonomy" id="7119"/>
</organismHost>
<protein>
    <submittedName>
        <fullName evidence="8">Immediate early protein 2</fullName>
    </submittedName>
</protein>
<evidence type="ECO:0000256" key="2">
    <source>
        <dbReference type="ARBA" id="ARBA00022771"/>
    </source>
</evidence>
<dbReference type="EMBL" id="LC375540">
    <property type="protein sequence ID" value="BBD50919.1"/>
    <property type="molecule type" value="Genomic_DNA"/>
</dbReference>
<proteinExistence type="predicted"/>
<keyword evidence="2 4" id="KW-0863">Zinc-finger</keyword>
<dbReference type="GO" id="GO:0008270">
    <property type="term" value="F:zinc ion binding"/>
    <property type="evidence" value="ECO:0007669"/>
    <property type="project" value="UniProtKB-KW"/>
</dbReference>
<keyword evidence="3" id="KW-0862">Zinc</keyword>
<dbReference type="InterPro" id="IPR001841">
    <property type="entry name" value="Znf_RING"/>
</dbReference>
<dbReference type="SUPFAM" id="SSF57850">
    <property type="entry name" value="RING/U-box"/>
    <property type="match status" value="1"/>
</dbReference>
<feature type="coiled-coil region" evidence="5">
    <location>
        <begin position="243"/>
        <end position="295"/>
    </location>
</feature>
<name>A0A2Z6C5J8_NPVAP</name>
<sequence length="295" mass="33664">MSRSIDTNTPARRRNNLFLGRRIIYPPDTPRAAPRSTPVPRQQLPTPVPRQQLPTPEHVVGDRRAPVRVLIFTPPSSPPPASPPPAQVEVPLYCHICSCTYTNLQNYNSTFVTSTECYHAVCFKCYVSIVFDKEFYKCSVCNRTTSACRAYNRDGVVELTTVRTLRDHEAIKTHWNNLFIHNIPDSPFDDKNNIRKLEAQLDESRALAAFAQHKADMATSDNQMLKQQLECKAVQAQIETRKKLVLQQQHDALRAAYDKLQNQLDSQVAATKVKMEEFAQQHATLMENYKKLVDK</sequence>
<evidence type="ECO:0000259" key="7">
    <source>
        <dbReference type="PROSITE" id="PS50089"/>
    </source>
</evidence>
<keyword evidence="5" id="KW-0175">Coiled coil</keyword>